<dbReference type="PRINTS" id="PR00724">
    <property type="entry name" value="CRBOXYPTASEC"/>
</dbReference>
<dbReference type="GO" id="GO:0004185">
    <property type="term" value="F:serine-type carboxypeptidase activity"/>
    <property type="evidence" value="ECO:0007669"/>
    <property type="project" value="InterPro"/>
</dbReference>
<evidence type="ECO:0000256" key="5">
    <source>
        <dbReference type="ARBA" id="ARBA00022801"/>
    </source>
</evidence>
<name>A0AAW1D8K9_9HEMI</name>
<feature type="signal peptide" evidence="7">
    <location>
        <begin position="1"/>
        <end position="18"/>
    </location>
</feature>
<evidence type="ECO:0000256" key="6">
    <source>
        <dbReference type="ARBA" id="ARBA00023180"/>
    </source>
</evidence>
<keyword evidence="9" id="KW-1185">Reference proteome</keyword>
<reference evidence="8 9" key="1">
    <citation type="submission" date="2022-12" db="EMBL/GenBank/DDBJ databases">
        <title>Chromosome-level genome assembly of true bugs.</title>
        <authorList>
            <person name="Ma L."/>
            <person name="Li H."/>
        </authorList>
    </citation>
    <scope>NUCLEOTIDE SEQUENCE [LARGE SCALE GENOMIC DNA]</scope>
    <source>
        <strain evidence="8">Lab_2022b</strain>
    </source>
</reference>
<keyword evidence="4 7" id="KW-0732">Signal</keyword>
<dbReference type="AlphaFoldDB" id="A0AAW1D8K9"/>
<dbReference type="FunFam" id="3.40.50.1820:FF:000096">
    <property type="entry name" value="Carboxypeptidase vitellogenic-like"/>
    <property type="match status" value="1"/>
</dbReference>
<keyword evidence="2" id="KW-0121">Carboxypeptidase</keyword>
<dbReference type="InterPro" id="IPR033124">
    <property type="entry name" value="Ser_caboxypep_his_AS"/>
</dbReference>
<protein>
    <recommendedName>
        <fullName evidence="10">Venom serine carboxypeptidase</fullName>
    </recommendedName>
</protein>
<dbReference type="InterPro" id="IPR029058">
    <property type="entry name" value="AB_hydrolase_fold"/>
</dbReference>
<feature type="chain" id="PRO_5043957073" description="Venom serine carboxypeptidase" evidence="7">
    <location>
        <begin position="19"/>
        <end position="452"/>
    </location>
</feature>
<dbReference type="PANTHER" id="PTHR11802">
    <property type="entry name" value="SERINE PROTEASE FAMILY S10 SERINE CARBOXYPEPTIDASE"/>
    <property type="match status" value="1"/>
</dbReference>
<evidence type="ECO:0000256" key="7">
    <source>
        <dbReference type="SAM" id="SignalP"/>
    </source>
</evidence>
<evidence type="ECO:0000256" key="3">
    <source>
        <dbReference type="ARBA" id="ARBA00022670"/>
    </source>
</evidence>
<keyword evidence="6" id="KW-0325">Glycoprotein</keyword>
<comment type="caution">
    <text evidence="8">The sequence shown here is derived from an EMBL/GenBank/DDBJ whole genome shotgun (WGS) entry which is preliminary data.</text>
</comment>
<gene>
    <name evidence="8" type="ORF">O3M35_008344</name>
</gene>
<dbReference type="Pfam" id="PF00450">
    <property type="entry name" value="Peptidase_S10"/>
    <property type="match status" value="1"/>
</dbReference>
<evidence type="ECO:0000313" key="8">
    <source>
        <dbReference type="EMBL" id="KAK9506393.1"/>
    </source>
</evidence>
<dbReference type="PROSITE" id="PS00560">
    <property type="entry name" value="CARBOXYPEPT_SER_HIS"/>
    <property type="match status" value="1"/>
</dbReference>
<accession>A0AAW1D8K9</accession>
<dbReference type="PANTHER" id="PTHR11802:SF472">
    <property type="entry name" value="SERINE CARBOXYPEPTIDASE CPVL-RELATED"/>
    <property type="match status" value="1"/>
</dbReference>
<comment type="similarity">
    <text evidence="1">Belongs to the peptidase S10 family.</text>
</comment>
<organism evidence="8 9">
    <name type="scientific">Rhynocoris fuscipes</name>
    <dbReference type="NCBI Taxonomy" id="488301"/>
    <lineage>
        <taxon>Eukaryota</taxon>
        <taxon>Metazoa</taxon>
        <taxon>Ecdysozoa</taxon>
        <taxon>Arthropoda</taxon>
        <taxon>Hexapoda</taxon>
        <taxon>Insecta</taxon>
        <taxon>Pterygota</taxon>
        <taxon>Neoptera</taxon>
        <taxon>Paraneoptera</taxon>
        <taxon>Hemiptera</taxon>
        <taxon>Heteroptera</taxon>
        <taxon>Panheteroptera</taxon>
        <taxon>Cimicomorpha</taxon>
        <taxon>Reduviidae</taxon>
        <taxon>Harpactorinae</taxon>
        <taxon>Harpactorini</taxon>
        <taxon>Rhynocoris</taxon>
    </lineage>
</organism>
<dbReference type="SUPFAM" id="SSF53474">
    <property type="entry name" value="alpha/beta-Hydrolases"/>
    <property type="match status" value="1"/>
</dbReference>
<evidence type="ECO:0000256" key="2">
    <source>
        <dbReference type="ARBA" id="ARBA00022645"/>
    </source>
</evidence>
<dbReference type="Gene3D" id="3.40.50.1820">
    <property type="entry name" value="alpha/beta hydrolase"/>
    <property type="match status" value="1"/>
</dbReference>
<evidence type="ECO:0000313" key="9">
    <source>
        <dbReference type="Proteomes" id="UP001461498"/>
    </source>
</evidence>
<keyword evidence="3" id="KW-0645">Protease</keyword>
<dbReference type="GO" id="GO:0006508">
    <property type="term" value="P:proteolysis"/>
    <property type="evidence" value="ECO:0007669"/>
    <property type="project" value="UniProtKB-KW"/>
</dbReference>
<evidence type="ECO:0000256" key="4">
    <source>
        <dbReference type="ARBA" id="ARBA00022729"/>
    </source>
</evidence>
<keyword evidence="5" id="KW-0378">Hydrolase</keyword>
<dbReference type="Proteomes" id="UP001461498">
    <property type="component" value="Unassembled WGS sequence"/>
</dbReference>
<sequence>MKFSAICVYFISISSIEAFLFNPLPRIESKAIGDDYGKPLFLTPYLERGDIHGAQIASSVKPLLKNIKSYSGFLTVDKIYNSNLFFWFFPAEIDNTKAPVLLWLQGGPGTASTYGLFNEHGPFYFNNKSQLIPREYYWSKKLNVLYIDNPVGTGFSFTENEKGYATNQTYIAENLYKALIQFFQLFPQYSDNDFYATGESYAGKYVPTLAYKIHTENRVKKKINLKGISVGNGACDPITMMGYDEYLYNLGLIDIKGKSAMKQIQNDVISLVKQNRFNETFPLMNRLKDLYFKLTGFKEFYNYITDQEPSPFGDLEILFNNKTIRKILHVGNLTHHNGDLVMSYLQDDMMKSVKPYIEVLLEHYKVLIYNGQLDIVLAYPLTINFIHSLNWTGVEQYRNAERKLWYVDNELAGYTKTAGKFTEVLVRNAGHMVPSDQPKWAYDLITKFTNTS</sequence>
<evidence type="ECO:0000256" key="1">
    <source>
        <dbReference type="ARBA" id="ARBA00009431"/>
    </source>
</evidence>
<evidence type="ECO:0008006" key="10">
    <source>
        <dbReference type="Google" id="ProtNLM"/>
    </source>
</evidence>
<dbReference type="InterPro" id="IPR001563">
    <property type="entry name" value="Peptidase_S10"/>
</dbReference>
<proteinExistence type="inferred from homology"/>
<dbReference type="EMBL" id="JAPXFL010000005">
    <property type="protein sequence ID" value="KAK9506393.1"/>
    <property type="molecule type" value="Genomic_DNA"/>
</dbReference>